<gene>
    <name evidence="1" type="ORF">CkaCkLH20_10475</name>
</gene>
<dbReference type="Proteomes" id="UP000781932">
    <property type="component" value="Unassembled WGS sequence"/>
</dbReference>
<dbReference type="GeneID" id="62166263"/>
<sequence>MPKKLLPAEANTAAQKLVGVIGDTKIPLPSASMFVNLQAIGQATHIVINYTAQSASLLNITDDDGPDISTQQVRLLSPTSAGLPSIDADSVHYCPSWIYPPLQRGRWSDCRVSVE</sequence>
<dbReference type="EMBL" id="JAATWM020000040">
    <property type="protein sequence ID" value="KAF9872138.1"/>
    <property type="molecule type" value="Genomic_DNA"/>
</dbReference>
<accession>A0A9P6HVH2</accession>
<protein>
    <submittedName>
        <fullName evidence="1">Uncharacterized protein</fullName>
    </submittedName>
</protein>
<organism evidence="1 2">
    <name type="scientific">Colletotrichum karsti</name>
    <dbReference type="NCBI Taxonomy" id="1095194"/>
    <lineage>
        <taxon>Eukaryota</taxon>
        <taxon>Fungi</taxon>
        <taxon>Dikarya</taxon>
        <taxon>Ascomycota</taxon>
        <taxon>Pezizomycotina</taxon>
        <taxon>Sordariomycetes</taxon>
        <taxon>Hypocreomycetidae</taxon>
        <taxon>Glomerellales</taxon>
        <taxon>Glomerellaceae</taxon>
        <taxon>Colletotrichum</taxon>
        <taxon>Colletotrichum boninense species complex</taxon>
    </lineage>
</organism>
<proteinExistence type="predicted"/>
<keyword evidence="2" id="KW-1185">Reference proteome</keyword>
<evidence type="ECO:0000313" key="2">
    <source>
        <dbReference type="Proteomes" id="UP000781932"/>
    </source>
</evidence>
<name>A0A9P6HVH2_9PEZI</name>
<dbReference type="RefSeq" id="XP_038741599.1">
    <property type="nucleotide sequence ID" value="XM_038893189.1"/>
</dbReference>
<reference evidence="1" key="1">
    <citation type="submission" date="2020-03" db="EMBL/GenBank/DDBJ databases">
        <authorList>
            <person name="He L."/>
        </authorList>
    </citation>
    <scope>NUCLEOTIDE SEQUENCE</scope>
    <source>
        <strain evidence="1">CkLH20</strain>
    </source>
</reference>
<comment type="caution">
    <text evidence="1">The sequence shown here is derived from an EMBL/GenBank/DDBJ whole genome shotgun (WGS) entry which is preliminary data.</text>
</comment>
<reference evidence="1" key="2">
    <citation type="submission" date="2020-11" db="EMBL/GenBank/DDBJ databases">
        <title>Whole genome sequencing of Colletotrichum sp.</title>
        <authorList>
            <person name="Li H."/>
        </authorList>
    </citation>
    <scope>NUCLEOTIDE SEQUENCE</scope>
    <source>
        <strain evidence="1">CkLH20</strain>
    </source>
</reference>
<evidence type="ECO:0000313" key="1">
    <source>
        <dbReference type="EMBL" id="KAF9872138.1"/>
    </source>
</evidence>
<dbReference type="AlphaFoldDB" id="A0A9P6HVH2"/>